<comment type="caution">
    <text evidence="1">The sequence shown here is derived from an EMBL/GenBank/DDBJ whole genome shotgun (WGS) entry which is preliminary data.</text>
</comment>
<evidence type="ECO:0000313" key="2">
    <source>
        <dbReference type="Proteomes" id="UP000725649"/>
    </source>
</evidence>
<accession>A0A928DPU7</accession>
<dbReference type="EMBL" id="SUVG01000004">
    <property type="protein sequence ID" value="MBE6421260.1"/>
    <property type="molecule type" value="Genomic_DNA"/>
</dbReference>
<protein>
    <submittedName>
        <fullName evidence="1">Uncharacterized protein</fullName>
    </submittedName>
</protein>
<proteinExistence type="predicted"/>
<name>A0A928DPU7_9BACT</name>
<dbReference type="AlphaFoldDB" id="A0A928DPU7"/>
<gene>
    <name evidence="1" type="ORF">E7027_03915</name>
</gene>
<dbReference type="Proteomes" id="UP000725649">
    <property type="component" value="Unassembled WGS sequence"/>
</dbReference>
<organism evidence="1 2">
    <name type="scientific">Candidatus Avelusimicrobium gallicola</name>
    <dbReference type="NCBI Taxonomy" id="2562704"/>
    <lineage>
        <taxon>Bacteria</taxon>
        <taxon>Pseudomonadati</taxon>
        <taxon>Elusimicrobiota</taxon>
        <taxon>Elusimicrobia</taxon>
        <taxon>Elusimicrobiales</taxon>
        <taxon>Elusimicrobiaceae</taxon>
        <taxon>Candidatus Avelusimicrobium</taxon>
    </lineage>
</organism>
<reference evidence="1" key="1">
    <citation type="submission" date="2019-04" db="EMBL/GenBank/DDBJ databases">
        <title>Evolution of Biomass-Degrading Anaerobic Consortia Revealed by Metagenomics.</title>
        <authorList>
            <person name="Peng X."/>
        </authorList>
    </citation>
    <scope>NUCLEOTIDE SEQUENCE</scope>
    <source>
        <strain evidence="1">SIG66</strain>
    </source>
</reference>
<evidence type="ECO:0000313" key="1">
    <source>
        <dbReference type="EMBL" id="MBE6421260.1"/>
    </source>
</evidence>
<sequence>MKKIFLFILWAVLPAYLWAAGDFPSLENQIKKSLQEKRISSFLSLVIEVEEPTEYQREEMIKLENKLYRLASEQEFKDFAQLAKFLDDLMPEAENDTIFIKDAFPVQEGEEPKGDLDCDGRTFYALGVLERLGNPFKVYAVSQIDHMLLTDGNLFYDLLYKEFGRKPMKNEWSFSFPFITKQELYGHLLANKAIYFWKGGGKMFYDEQLPFIEKGFPLAEKAYEKNPKNVSLLLNWYKMLNENKDDFSFPQILEALGLLLGRAETEGLTYKPVYVPQGFYMDGNDRGKIIKEKIKETLTLNKWIAYTLQRVGNLYGLDAEKFILELYMEATPDIYGQNQRTYACVLHALGHSHEEVLAHRKQADEKFYKYMETLDQEETPVEELFSLNIIYKYQVKVTEQEFLSYCERTFRPREKSFN</sequence>